<dbReference type="SUPFAM" id="SSF52172">
    <property type="entry name" value="CheY-like"/>
    <property type="match status" value="1"/>
</dbReference>
<dbReference type="InterPro" id="IPR039420">
    <property type="entry name" value="WalR-like"/>
</dbReference>
<dbReference type="Gene3D" id="3.40.50.2300">
    <property type="match status" value="1"/>
</dbReference>
<keyword evidence="4" id="KW-0238">DNA-binding</keyword>
<dbReference type="GO" id="GO:0000156">
    <property type="term" value="F:phosphorelay response regulator activity"/>
    <property type="evidence" value="ECO:0007669"/>
    <property type="project" value="TreeGrafter"/>
</dbReference>
<dbReference type="PANTHER" id="PTHR48111">
    <property type="entry name" value="REGULATOR OF RPOS"/>
    <property type="match status" value="1"/>
</dbReference>
<feature type="modified residue" description="4-aspartylphosphate" evidence="6">
    <location>
        <position position="59"/>
    </location>
</feature>
<evidence type="ECO:0000256" key="3">
    <source>
        <dbReference type="ARBA" id="ARBA00023015"/>
    </source>
</evidence>
<dbReference type="CDD" id="cd00156">
    <property type="entry name" value="REC"/>
    <property type="match status" value="1"/>
</dbReference>
<name>A0A1Y5F9W4_9BACT</name>
<organism evidence="8 9">
    <name type="scientific">Halobacteriovorax marinus</name>
    <dbReference type="NCBI Taxonomy" id="97084"/>
    <lineage>
        <taxon>Bacteria</taxon>
        <taxon>Pseudomonadati</taxon>
        <taxon>Bdellovibrionota</taxon>
        <taxon>Bacteriovoracia</taxon>
        <taxon>Bacteriovoracales</taxon>
        <taxon>Halobacteriovoraceae</taxon>
        <taxon>Halobacteriovorax</taxon>
    </lineage>
</organism>
<comment type="caution">
    <text evidence="8">The sequence shown here is derived from an EMBL/GenBank/DDBJ whole genome shotgun (WGS) entry which is preliminary data.</text>
</comment>
<keyword evidence="5" id="KW-0804">Transcription</keyword>
<dbReference type="Proteomes" id="UP000196531">
    <property type="component" value="Unassembled WGS sequence"/>
</dbReference>
<dbReference type="GO" id="GO:0005829">
    <property type="term" value="C:cytosol"/>
    <property type="evidence" value="ECO:0007669"/>
    <property type="project" value="TreeGrafter"/>
</dbReference>
<proteinExistence type="predicted"/>
<dbReference type="PANTHER" id="PTHR48111:SF1">
    <property type="entry name" value="TWO-COMPONENT RESPONSE REGULATOR ORR33"/>
    <property type="match status" value="1"/>
</dbReference>
<protein>
    <recommendedName>
        <fullName evidence="7">Response regulatory domain-containing protein</fullName>
    </recommendedName>
</protein>
<dbReference type="GO" id="GO:0000976">
    <property type="term" value="F:transcription cis-regulatory region binding"/>
    <property type="evidence" value="ECO:0007669"/>
    <property type="project" value="TreeGrafter"/>
</dbReference>
<dbReference type="EMBL" id="MAAO01000004">
    <property type="protein sequence ID" value="OUR98470.1"/>
    <property type="molecule type" value="Genomic_DNA"/>
</dbReference>
<dbReference type="SMART" id="SM00448">
    <property type="entry name" value="REC"/>
    <property type="match status" value="1"/>
</dbReference>
<evidence type="ECO:0000259" key="7">
    <source>
        <dbReference type="PROSITE" id="PS50110"/>
    </source>
</evidence>
<dbReference type="PROSITE" id="PS50110">
    <property type="entry name" value="RESPONSE_REGULATORY"/>
    <property type="match status" value="1"/>
</dbReference>
<keyword evidence="3" id="KW-0805">Transcription regulation</keyword>
<dbReference type="Pfam" id="PF00072">
    <property type="entry name" value="Response_reg"/>
    <property type="match status" value="1"/>
</dbReference>
<dbReference type="InterPro" id="IPR011006">
    <property type="entry name" value="CheY-like_superfamily"/>
</dbReference>
<keyword evidence="2" id="KW-0902">Two-component regulatory system</keyword>
<evidence type="ECO:0000313" key="9">
    <source>
        <dbReference type="Proteomes" id="UP000196531"/>
    </source>
</evidence>
<sequence length="130" mass="14872">MLNIIAVDDEEDVAALYRVYFKKEVKKGIVKLTCVNSGEECLNFLSSEAGSDSHLILCDINMPEMDGFQVLEQVRTKHSEIVVFMVSAYDSEEYLERATELGSKNYFTKPVDFIKLKEKIFEIFPMQKSA</sequence>
<evidence type="ECO:0000256" key="2">
    <source>
        <dbReference type="ARBA" id="ARBA00023012"/>
    </source>
</evidence>
<keyword evidence="1 6" id="KW-0597">Phosphoprotein</keyword>
<evidence type="ECO:0000256" key="1">
    <source>
        <dbReference type="ARBA" id="ARBA00022553"/>
    </source>
</evidence>
<evidence type="ECO:0000256" key="4">
    <source>
        <dbReference type="ARBA" id="ARBA00023125"/>
    </source>
</evidence>
<evidence type="ECO:0000313" key="8">
    <source>
        <dbReference type="EMBL" id="OUR98470.1"/>
    </source>
</evidence>
<dbReference type="GO" id="GO:0032993">
    <property type="term" value="C:protein-DNA complex"/>
    <property type="evidence" value="ECO:0007669"/>
    <property type="project" value="TreeGrafter"/>
</dbReference>
<dbReference type="InterPro" id="IPR001789">
    <property type="entry name" value="Sig_transdc_resp-reg_receiver"/>
</dbReference>
<feature type="domain" description="Response regulatory" evidence="7">
    <location>
        <begin position="3"/>
        <end position="124"/>
    </location>
</feature>
<evidence type="ECO:0000256" key="5">
    <source>
        <dbReference type="ARBA" id="ARBA00023163"/>
    </source>
</evidence>
<gene>
    <name evidence="8" type="ORF">A9Q84_03405</name>
</gene>
<dbReference type="GO" id="GO:0006355">
    <property type="term" value="P:regulation of DNA-templated transcription"/>
    <property type="evidence" value="ECO:0007669"/>
    <property type="project" value="TreeGrafter"/>
</dbReference>
<reference evidence="9" key="1">
    <citation type="journal article" date="2017" name="Proc. Natl. Acad. Sci. U.S.A.">
        <title>Simulation of Deepwater Horizon oil plume reveals substrate specialization within a complex community of hydrocarbon-degraders.</title>
        <authorList>
            <person name="Hu P."/>
            <person name="Dubinsky E.A."/>
            <person name="Probst A.J."/>
            <person name="Wang J."/>
            <person name="Sieber C.M.K."/>
            <person name="Tom L.M."/>
            <person name="Gardinali P."/>
            <person name="Banfield J.F."/>
            <person name="Atlas R.M."/>
            <person name="Andersen G.L."/>
        </authorList>
    </citation>
    <scope>NUCLEOTIDE SEQUENCE [LARGE SCALE GENOMIC DNA]</scope>
</reference>
<accession>A0A1Y5F9W4</accession>
<evidence type="ECO:0000256" key="6">
    <source>
        <dbReference type="PROSITE-ProRule" id="PRU00169"/>
    </source>
</evidence>
<dbReference type="AlphaFoldDB" id="A0A1Y5F9W4"/>